<dbReference type="RefSeq" id="WP_151054254.1">
    <property type="nucleotide sequence ID" value="NZ_CP044222.1"/>
</dbReference>
<evidence type="ECO:0000313" key="3">
    <source>
        <dbReference type="EMBL" id="QEW06174.1"/>
    </source>
</evidence>
<dbReference type="KEGG" id="nik:F5I99_06495"/>
<evidence type="ECO:0000259" key="2">
    <source>
        <dbReference type="Pfam" id="PF21028"/>
    </source>
</evidence>
<feature type="domain" description="DUF1285" evidence="2">
    <location>
        <begin position="88"/>
        <end position="181"/>
    </location>
</feature>
<dbReference type="Proteomes" id="UP000325606">
    <property type="component" value="Chromosome"/>
</dbReference>
<reference evidence="3 4" key="1">
    <citation type="submission" date="2019-09" db="EMBL/GenBank/DDBJ databases">
        <title>Nitrincola iocasae sp. nov., a bacterium isolated from the sediment collected at a cold seep field in South China Sea.</title>
        <authorList>
            <person name="Zhang H."/>
            <person name="Wang H."/>
            <person name="Li C."/>
        </authorList>
    </citation>
    <scope>NUCLEOTIDE SEQUENCE [LARGE SCALE GENOMIC DNA]</scope>
    <source>
        <strain evidence="3 4">KXZD1103</strain>
    </source>
</reference>
<dbReference type="Pfam" id="PF21028">
    <property type="entry name" value="DUF1285_C"/>
    <property type="match status" value="1"/>
</dbReference>
<dbReference type="EMBL" id="CP044222">
    <property type="protein sequence ID" value="QEW06174.1"/>
    <property type="molecule type" value="Genomic_DNA"/>
</dbReference>
<dbReference type="Gene3D" id="2.30.270.10">
    <property type="entry name" value="duf1285 protein"/>
    <property type="match status" value="1"/>
</dbReference>
<dbReference type="InterPro" id="IPR010707">
    <property type="entry name" value="DUF1285"/>
</dbReference>
<dbReference type="AlphaFoldDB" id="A0A5J6LBW1"/>
<organism evidence="3 4">
    <name type="scientific">Nitrincola iocasae</name>
    <dbReference type="NCBI Taxonomy" id="2614693"/>
    <lineage>
        <taxon>Bacteria</taxon>
        <taxon>Pseudomonadati</taxon>
        <taxon>Pseudomonadota</taxon>
        <taxon>Gammaproteobacteria</taxon>
        <taxon>Oceanospirillales</taxon>
        <taxon>Oceanospirillaceae</taxon>
        <taxon>Nitrincola</taxon>
    </lineage>
</organism>
<evidence type="ECO:0000259" key="1">
    <source>
        <dbReference type="Pfam" id="PF06938"/>
    </source>
</evidence>
<evidence type="ECO:0000313" key="4">
    <source>
        <dbReference type="Proteomes" id="UP000325606"/>
    </source>
</evidence>
<gene>
    <name evidence="3" type="ORF">F5I99_06495</name>
</gene>
<dbReference type="Pfam" id="PF06938">
    <property type="entry name" value="DUF1285_N"/>
    <property type="match status" value="1"/>
</dbReference>
<feature type="domain" description="DUF1285" evidence="1">
    <location>
        <begin position="21"/>
        <end position="87"/>
    </location>
</feature>
<dbReference type="InterPro" id="IPR048342">
    <property type="entry name" value="DUF1285_C"/>
</dbReference>
<sequence>MTIPTHPENLLKQVRSDQPLPPLEQWSPEFCGDIPMRISRDGRWFYQGGEIKRAAMVKMFSRILWMEGGQYFLKTPVEKVGIEVEDVPFQVISVQRLEQDPPVLVFETATGERVEADAEHPLRVEINPATGEPSPYLMIRWGMEGRIQRNVYYQLAEWVEVDNTTGVEYWTIDSHGQCFVLGEN</sequence>
<accession>A0A5J6LBW1</accession>
<protein>
    <submittedName>
        <fullName evidence="3">DUF1285 domain-containing protein</fullName>
    </submittedName>
</protein>
<dbReference type="InterPro" id="IPR023361">
    <property type="entry name" value="DUF1285_beta_roll_sf"/>
</dbReference>
<keyword evidence="4" id="KW-1185">Reference proteome</keyword>
<dbReference type="PIRSF" id="PIRSF029557">
    <property type="entry name" value="UCP029557"/>
    <property type="match status" value="1"/>
</dbReference>
<dbReference type="InterPro" id="IPR048341">
    <property type="entry name" value="DUF1285_N"/>
</dbReference>
<dbReference type="Gene3D" id="3.10.540.10">
    <property type="entry name" value="duf1285 like domain"/>
    <property type="match status" value="1"/>
</dbReference>
<name>A0A5J6LBW1_9GAMM</name>
<proteinExistence type="predicted"/>